<evidence type="ECO:0000256" key="2">
    <source>
        <dbReference type="ARBA" id="ARBA00022490"/>
    </source>
</evidence>
<dbReference type="GeneID" id="33558749"/>
<name>A0A1Y1U804_9TREE</name>
<proteinExistence type="predicted"/>
<feature type="region of interest" description="Disordered" evidence="3">
    <location>
        <begin position="20"/>
        <end position="44"/>
    </location>
</feature>
<evidence type="ECO:0000256" key="3">
    <source>
        <dbReference type="SAM" id="MobiDB-lite"/>
    </source>
</evidence>
<dbReference type="GO" id="GO:0005869">
    <property type="term" value="C:dynactin complex"/>
    <property type="evidence" value="ECO:0007669"/>
    <property type="project" value="InterPro"/>
</dbReference>
<feature type="region of interest" description="Disordered" evidence="3">
    <location>
        <begin position="200"/>
        <end position="226"/>
    </location>
</feature>
<dbReference type="Proteomes" id="UP000193218">
    <property type="component" value="Unassembled WGS sequence"/>
</dbReference>
<evidence type="ECO:0008006" key="6">
    <source>
        <dbReference type="Google" id="ProtNLM"/>
    </source>
</evidence>
<comment type="caution">
    <text evidence="4">The sequence shown here is derived from an EMBL/GenBank/DDBJ whole genome shotgun (WGS) entry which is preliminary data.</text>
</comment>
<dbReference type="Pfam" id="PF04912">
    <property type="entry name" value="Dynamitin"/>
    <property type="match status" value="1"/>
</dbReference>
<dbReference type="RefSeq" id="XP_021868426.1">
    <property type="nucleotide sequence ID" value="XM_022016940.1"/>
</dbReference>
<evidence type="ECO:0000256" key="1">
    <source>
        <dbReference type="ARBA" id="ARBA00004496"/>
    </source>
</evidence>
<evidence type="ECO:0000313" key="4">
    <source>
        <dbReference type="EMBL" id="ORX34148.1"/>
    </source>
</evidence>
<dbReference type="InterPro" id="IPR028133">
    <property type="entry name" value="Dynamitin"/>
</dbReference>
<evidence type="ECO:0000313" key="5">
    <source>
        <dbReference type="Proteomes" id="UP000193218"/>
    </source>
</evidence>
<dbReference type="OrthoDB" id="4977at2759"/>
<comment type="subcellular location">
    <subcellularLocation>
        <location evidence="1">Cytoplasm</location>
    </subcellularLocation>
</comment>
<feature type="region of interest" description="Disordered" evidence="3">
    <location>
        <begin position="119"/>
        <end position="156"/>
    </location>
</feature>
<protein>
    <recommendedName>
        <fullName evidence="6">Dynamitin-domain-containing protein</fullName>
    </recommendedName>
</protein>
<accession>A0A1Y1U804</accession>
<feature type="region of interest" description="Disordered" evidence="3">
    <location>
        <begin position="74"/>
        <end position="107"/>
    </location>
</feature>
<dbReference type="PANTHER" id="PTHR15346">
    <property type="entry name" value="DYNACTIN SUBUNIT"/>
    <property type="match status" value="1"/>
</dbReference>
<organism evidence="4 5">
    <name type="scientific">Kockovaella imperatae</name>
    <dbReference type="NCBI Taxonomy" id="4999"/>
    <lineage>
        <taxon>Eukaryota</taxon>
        <taxon>Fungi</taxon>
        <taxon>Dikarya</taxon>
        <taxon>Basidiomycota</taxon>
        <taxon>Agaricomycotina</taxon>
        <taxon>Tremellomycetes</taxon>
        <taxon>Tremellales</taxon>
        <taxon>Cuniculitremaceae</taxon>
        <taxon>Kockovaella</taxon>
    </lineage>
</organism>
<dbReference type="InParanoid" id="A0A1Y1U804"/>
<keyword evidence="5" id="KW-1185">Reference proteome</keyword>
<dbReference type="STRING" id="4999.A0A1Y1U804"/>
<dbReference type="GO" id="GO:0005737">
    <property type="term" value="C:cytoplasm"/>
    <property type="evidence" value="ECO:0007669"/>
    <property type="project" value="UniProtKB-SubCell"/>
</dbReference>
<dbReference type="GO" id="GO:0007017">
    <property type="term" value="P:microtubule-based process"/>
    <property type="evidence" value="ECO:0007669"/>
    <property type="project" value="InterPro"/>
</dbReference>
<dbReference type="EMBL" id="NBSH01000015">
    <property type="protein sequence ID" value="ORX34148.1"/>
    <property type="molecule type" value="Genomic_DNA"/>
</dbReference>
<dbReference type="AlphaFoldDB" id="A0A1Y1U804"/>
<keyword evidence="2" id="KW-0963">Cytoplasm</keyword>
<sequence>MSSKYFGLPDIDTAQDVFETADEPESALRPNDLGIDEEEQGSKTISIDIDASELPERRRAEKVFARGTRRPDASLIFRPRLPPLTRHRSCSSSSSDEPLKETPAARLRRLKAELEEVEAEIKAGPSTSSVHETAVTESDEVGGARNGKRKSVLPPRTPVDLVSELGALRSKLTAVEMREKAESFGVSTLDWNQRLQAITKPAQDGSDHEPNDQRDVFSEPSNSVNSLSSIDKRLASLEDTIGPSNSGAIDTSAPLLTTLQKLDHLLILLTQPRHLDAISRRVKLLLVDLDRAAAASRRQPLGSQSPEKGASSVALSSAEYESLQSLFAILPRLDPLIPIITPLLARLKSLSGLHAEAAQTVSTLRAVQEGTKRNGDEVKELVGVVQGVKGGLEEGAKAVERNWTGLGDRMKSLEDRIKALGS</sequence>
<gene>
    <name evidence="4" type="ORF">BD324DRAFT_636853</name>
</gene>
<feature type="compositionally biased region" description="Basic and acidic residues" evidence="3">
    <location>
        <begin position="205"/>
        <end position="217"/>
    </location>
</feature>
<reference evidence="4 5" key="1">
    <citation type="submission" date="2017-03" db="EMBL/GenBank/DDBJ databases">
        <title>Widespread Adenine N6-methylation of Active Genes in Fungi.</title>
        <authorList>
            <consortium name="DOE Joint Genome Institute"/>
            <person name="Mondo S.J."/>
            <person name="Dannebaum R.O."/>
            <person name="Kuo R.C."/>
            <person name="Louie K.B."/>
            <person name="Bewick A.J."/>
            <person name="Labutti K."/>
            <person name="Haridas S."/>
            <person name="Kuo A."/>
            <person name="Salamov A."/>
            <person name="Ahrendt S.R."/>
            <person name="Lau R."/>
            <person name="Bowen B.P."/>
            <person name="Lipzen A."/>
            <person name="Sullivan W."/>
            <person name="Andreopoulos W.B."/>
            <person name="Clum A."/>
            <person name="Lindquist E."/>
            <person name="Daum C."/>
            <person name="Northen T.R."/>
            <person name="Ramamoorthy G."/>
            <person name="Schmitz R.J."/>
            <person name="Gryganskyi A."/>
            <person name="Culley D."/>
            <person name="Magnuson J."/>
            <person name="James T.Y."/>
            <person name="O'Malley M.A."/>
            <person name="Stajich J.E."/>
            <person name="Spatafora J.W."/>
            <person name="Visel A."/>
            <person name="Grigoriev I.V."/>
        </authorList>
    </citation>
    <scope>NUCLEOTIDE SEQUENCE [LARGE SCALE GENOMIC DNA]</scope>
    <source>
        <strain evidence="4 5">NRRL Y-17943</strain>
    </source>
</reference>